<comment type="caution">
    <text evidence="1">The sequence shown here is derived from an EMBL/GenBank/DDBJ whole genome shotgun (WGS) entry which is preliminary data.</text>
</comment>
<gene>
    <name evidence="1" type="ORF">GCM10007047_18230</name>
</gene>
<accession>A0A8J3GDJ7</accession>
<evidence type="ECO:0000313" key="2">
    <source>
        <dbReference type="Proteomes" id="UP000642829"/>
    </source>
</evidence>
<name>A0A8J3GDJ7_9BACT</name>
<dbReference type="AlphaFoldDB" id="A0A8J3GDJ7"/>
<evidence type="ECO:0000313" key="1">
    <source>
        <dbReference type="EMBL" id="GHC02073.1"/>
    </source>
</evidence>
<dbReference type="Proteomes" id="UP000642829">
    <property type="component" value="Unassembled WGS sequence"/>
</dbReference>
<dbReference type="RefSeq" id="WP_189514319.1">
    <property type="nucleotide sequence ID" value="NZ_BMXG01000010.1"/>
</dbReference>
<keyword evidence="2" id="KW-1185">Reference proteome</keyword>
<sequence>MTLTEAYNALKATYTNSAWVTSKGANVVLIDGVQANADVDALNELYNATFQATPWTLIFETPAVLLADTATKQNHGRALFTVNVCENPQLARTGDDPTATLDALQSLLAVPLNLPAANRTAGRNLFQLAPSPNRILSFEGVRSGILFHRLTFTILVHVAPEST</sequence>
<organism evidence="1 2">
    <name type="scientific">Cerasicoccus arenae</name>
    <dbReference type="NCBI Taxonomy" id="424488"/>
    <lineage>
        <taxon>Bacteria</taxon>
        <taxon>Pseudomonadati</taxon>
        <taxon>Verrucomicrobiota</taxon>
        <taxon>Opitutia</taxon>
        <taxon>Puniceicoccales</taxon>
        <taxon>Cerasicoccaceae</taxon>
        <taxon>Cerasicoccus</taxon>
    </lineage>
</organism>
<protein>
    <submittedName>
        <fullName evidence="1">Uncharacterized protein</fullName>
    </submittedName>
</protein>
<proteinExistence type="predicted"/>
<dbReference type="EMBL" id="BMXG01000010">
    <property type="protein sequence ID" value="GHC02073.1"/>
    <property type="molecule type" value="Genomic_DNA"/>
</dbReference>
<reference evidence="1" key="2">
    <citation type="submission" date="2020-09" db="EMBL/GenBank/DDBJ databases">
        <authorList>
            <person name="Sun Q."/>
            <person name="Kim S."/>
        </authorList>
    </citation>
    <scope>NUCLEOTIDE SEQUENCE</scope>
    <source>
        <strain evidence="1">KCTC 12870</strain>
    </source>
</reference>
<reference evidence="1" key="1">
    <citation type="journal article" date="2014" name="Int. J. Syst. Evol. Microbiol.">
        <title>Complete genome sequence of Corynebacterium casei LMG S-19264T (=DSM 44701T), isolated from a smear-ripened cheese.</title>
        <authorList>
            <consortium name="US DOE Joint Genome Institute (JGI-PGF)"/>
            <person name="Walter F."/>
            <person name="Albersmeier A."/>
            <person name="Kalinowski J."/>
            <person name="Ruckert C."/>
        </authorList>
    </citation>
    <scope>NUCLEOTIDE SEQUENCE</scope>
    <source>
        <strain evidence="1">KCTC 12870</strain>
    </source>
</reference>